<sequence length="102" mass="11959">MTCTVSGFALSDYSVHWFRQLPESKLEWIGVIWSIWHDGSIHYAESMKGRLTITRDTNKGEVYCKLTQMKPEDTAVYYCAKEATLSHLHSKCVQNYMHFHHF</sequence>
<comment type="caution">
    <text evidence="5">The sequence shown here is derived from an EMBL/GenBank/DDBJ whole genome shotgun (WGS) entry which is preliminary data.</text>
</comment>
<evidence type="ECO:0000313" key="6">
    <source>
        <dbReference type="Proteomes" id="UP001162483"/>
    </source>
</evidence>
<dbReference type="Pfam" id="PF07686">
    <property type="entry name" value="V-set"/>
    <property type="match status" value="1"/>
</dbReference>
<evidence type="ECO:0000256" key="2">
    <source>
        <dbReference type="ARBA" id="ARBA00023130"/>
    </source>
</evidence>
<reference evidence="5" key="1">
    <citation type="submission" date="2023-05" db="EMBL/GenBank/DDBJ databases">
        <authorList>
            <person name="Stuckert A."/>
        </authorList>
    </citation>
    <scope>NUCLEOTIDE SEQUENCE</scope>
</reference>
<dbReference type="InterPro" id="IPR007110">
    <property type="entry name" value="Ig-like_dom"/>
</dbReference>
<dbReference type="EMBL" id="CATNWA010016816">
    <property type="protein sequence ID" value="CAI9595621.1"/>
    <property type="molecule type" value="Genomic_DNA"/>
</dbReference>
<organism evidence="5 6">
    <name type="scientific">Staurois parvus</name>
    <dbReference type="NCBI Taxonomy" id="386267"/>
    <lineage>
        <taxon>Eukaryota</taxon>
        <taxon>Metazoa</taxon>
        <taxon>Chordata</taxon>
        <taxon>Craniata</taxon>
        <taxon>Vertebrata</taxon>
        <taxon>Euteleostomi</taxon>
        <taxon>Amphibia</taxon>
        <taxon>Batrachia</taxon>
        <taxon>Anura</taxon>
        <taxon>Neobatrachia</taxon>
        <taxon>Ranoidea</taxon>
        <taxon>Ranidae</taxon>
        <taxon>Staurois</taxon>
    </lineage>
</organism>
<keyword evidence="2" id="KW-1064">Adaptive immunity</keyword>
<name>A0ABN9FJA4_9NEOB</name>
<keyword evidence="6" id="KW-1185">Reference proteome</keyword>
<dbReference type="InterPro" id="IPR050199">
    <property type="entry name" value="IgHV"/>
</dbReference>
<dbReference type="Gene3D" id="2.60.40.10">
    <property type="entry name" value="Immunoglobulins"/>
    <property type="match status" value="1"/>
</dbReference>
<accession>A0ABN9FJA4</accession>
<feature type="domain" description="Ig-like" evidence="4">
    <location>
        <begin position="1"/>
        <end position="79"/>
    </location>
</feature>
<protein>
    <recommendedName>
        <fullName evidence="4">Ig-like domain-containing protein</fullName>
    </recommendedName>
</protein>
<evidence type="ECO:0000256" key="1">
    <source>
        <dbReference type="ARBA" id="ARBA00022859"/>
    </source>
</evidence>
<evidence type="ECO:0000256" key="3">
    <source>
        <dbReference type="ARBA" id="ARBA00043265"/>
    </source>
</evidence>
<evidence type="ECO:0000313" key="5">
    <source>
        <dbReference type="EMBL" id="CAI9595621.1"/>
    </source>
</evidence>
<keyword evidence="1" id="KW-0391">Immunity</keyword>
<dbReference type="InterPro" id="IPR013783">
    <property type="entry name" value="Ig-like_fold"/>
</dbReference>
<dbReference type="InterPro" id="IPR013106">
    <property type="entry name" value="Ig_V-set"/>
</dbReference>
<dbReference type="SMART" id="SM00406">
    <property type="entry name" value="IGv"/>
    <property type="match status" value="1"/>
</dbReference>
<dbReference type="PANTHER" id="PTHR23266">
    <property type="entry name" value="IMMUNOGLOBULIN HEAVY CHAIN"/>
    <property type="match status" value="1"/>
</dbReference>
<dbReference type="InterPro" id="IPR036179">
    <property type="entry name" value="Ig-like_dom_sf"/>
</dbReference>
<dbReference type="Proteomes" id="UP001162483">
    <property type="component" value="Unassembled WGS sequence"/>
</dbReference>
<keyword evidence="3" id="KW-1280">Immunoglobulin</keyword>
<evidence type="ECO:0000259" key="4">
    <source>
        <dbReference type="PROSITE" id="PS50835"/>
    </source>
</evidence>
<proteinExistence type="predicted"/>
<dbReference type="PROSITE" id="PS50835">
    <property type="entry name" value="IG_LIKE"/>
    <property type="match status" value="1"/>
</dbReference>
<dbReference type="SUPFAM" id="SSF48726">
    <property type="entry name" value="Immunoglobulin"/>
    <property type="match status" value="1"/>
</dbReference>
<gene>
    <name evidence="5" type="ORF">SPARVUS_LOCUS11912264</name>
</gene>